<dbReference type="Pfam" id="PF13456">
    <property type="entry name" value="RVT_3"/>
    <property type="match status" value="1"/>
</dbReference>
<sequence>MRGDGSPVKKWQSNFADFQSLWSALWSRLEKEELELIAVTFHQLWNRRNAMVLENQFKSPSTILELAKADLSLFRKVHCKTPGTFARNQLVTEVLKWKPPTWPFLKANFDAAFDKKEERIGMGVVIRDSNGDLQATLVAPRDNIASAFMAESVALLKAMELCQELGFNMVEFEGDAKAVVDAVKSNAEDNSWLGQVTEDLKQVFSLSPLWQLSSVLRCCNKAAHEAAKVAIRSRSERVLLEEGLPECMAVVMSDKPCTTV</sequence>
<dbReference type="GeneID" id="109000777"/>
<accession>A0A2I4FNW1</accession>
<dbReference type="Proteomes" id="UP000235220">
    <property type="component" value="Chromosome 2"/>
</dbReference>
<dbReference type="GO" id="GO:0004523">
    <property type="term" value="F:RNA-DNA hybrid ribonuclease activity"/>
    <property type="evidence" value="ECO:0007669"/>
    <property type="project" value="InterPro"/>
</dbReference>
<reference evidence="2" key="1">
    <citation type="submission" date="2025-08" db="UniProtKB">
        <authorList>
            <consortium name="RefSeq"/>
        </authorList>
    </citation>
    <scope>IDENTIFICATION</scope>
    <source>
        <tissue evidence="2">Leaves</tissue>
    </source>
</reference>
<keyword evidence="1" id="KW-1185">Reference proteome</keyword>
<dbReference type="SUPFAM" id="SSF53098">
    <property type="entry name" value="Ribonuclease H-like"/>
    <property type="match status" value="1"/>
</dbReference>
<dbReference type="InterPro" id="IPR002156">
    <property type="entry name" value="RNaseH_domain"/>
</dbReference>
<evidence type="ECO:0000313" key="2">
    <source>
        <dbReference type="RefSeq" id="XP_018833323.1"/>
    </source>
</evidence>
<protein>
    <submittedName>
        <fullName evidence="2">Uncharacterized protein LOC109000777</fullName>
    </submittedName>
</protein>
<evidence type="ECO:0000313" key="1">
    <source>
        <dbReference type="Proteomes" id="UP000235220"/>
    </source>
</evidence>
<dbReference type="AlphaFoldDB" id="A0A2I4FNW1"/>
<dbReference type="InterPro" id="IPR044730">
    <property type="entry name" value="RNase_H-like_dom_plant"/>
</dbReference>
<dbReference type="Gene3D" id="3.30.420.10">
    <property type="entry name" value="Ribonuclease H-like superfamily/Ribonuclease H"/>
    <property type="match status" value="1"/>
</dbReference>
<dbReference type="GO" id="GO:0003676">
    <property type="term" value="F:nucleic acid binding"/>
    <property type="evidence" value="ECO:0007669"/>
    <property type="project" value="InterPro"/>
</dbReference>
<organism evidence="1 2">
    <name type="scientific">Juglans regia</name>
    <name type="common">English walnut</name>
    <dbReference type="NCBI Taxonomy" id="51240"/>
    <lineage>
        <taxon>Eukaryota</taxon>
        <taxon>Viridiplantae</taxon>
        <taxon>Streptophyta</taxon>
        <taxon>Embryophyta</taxon>
        <taxon>Tracheophyta</taxon>
        <taxon>Spermatophyta</taxon>
        <taxon>Magnoliopsida</taxon>
        <taxon>eudicotyledons</taxon>
        <taxon>Gunneridae</taxon>
        <taxon>Pentapetalae</taxon>
        <taxon>rosids</taxon>
        <taxon>fabids</taxon>
        <taxon>Fagales</taxon>
        <taxon>Juglandaceae</taxon>
        <taxon>Juglans</taxon>
    </lineage>
</organism>
<dbReference type="InterPro" id="IPR012337">
    <property type="entry name" value="RNaseH-like_sf"/>
</dbReference>
<proteinExistence type="predicted"/>
<dbReference type="Gramene" id="Jr02_02220_p1">
    <property type="protein sequence ID" value="cds.Jr02_02220_p1"/>
    <property type="gene ID" value="Jr02_02220"/>
</dbReference>
<dbReference type="CDD" id="cd06222">
    <property type="entry name" value="RNase_H_like"/>
    <property type="match status" value="1"/>
</dbReference>
<dbReference type="RefSeq" id="XP_018833323.1">
    <property type="nucleotide sequence ID" value="XM_018977778.1"/>
</dbReference>
<dbReference type="PANTHER" id="PTHR47074">
    <property type="entry name" value="BNAC02G40300D PROTEIN"/>
    <property type="match status" value="1"/>
</dbReference>
<name>A0A2I4FNW1_JUGRE</name>
<dbReference type="InterPro" id="IPR052929">
    <property type="entry name" value="RNase_H-like_EbsB-rel"/>
</dbReference>
<dbReference type="PANTHER" id="PTHR47074:SF48">
    <property type="entry name" value="POLYNUCLEOTIDYL TRANSFERASE, RIBONUCLEASE H-LIKE SUPERFAMILY PROTEIN"/>
    <property type="match status" value="1"/>
</dbReference>
<gene>
    <name evidence="2" type="primary">LOC109000777</name>
</gene>
<dbReference type="KEGG" id="jre:109000777"/>
<dbReference type="OrthoDB" id="1100540at2759"/>
<dbReference type="InterPro" id="IPR036397">
    <property type="entry name" value="RNaseH_sf"/>
</dbReference>